<dbReference type="SMART" id="SM01381">
    <property type="entry name" value="7TM_GPCR_Srsx"/>
    <property type="match status" value="1"/>
</dbReference>
<evidence type="ECO:0000256" key="8">
    <source>
        <dbReference type="ARBA" id="ARBA00023136"/>
    </source>
</evidence>
<keyword evidence="12" id="KW-1003">Cell membrane</keyword>
<protein>
    <recommendedName>
        <fullName evidence="12">Olfactory receptor</fullName>
    </recommendedName>
</protein>
<evidence type="ECO:0000256" key="7">
    <source>
        <dbReference type="ARBA" id="ARBA00023040"/>
    </source>
</evidence>
<evidence type="ECO:0000256" key="1">
    <source>
        <dbReference type="ARBA" id="ARBA00003929"/>
    </source>
</evidence>
<dbReference type="AlphaFoldDB" id="A0A6G1B1G5"/>
<organism evidence="14 15">
    <name type="scientific">Crocuta crocuta</name>
    <name type="common">Spotted hyena</name>
    <dbReference type="NCBI Taxonomy" id="9678"/>
    <lineage>
        <taxon>Eukaryota</taxon>
        <taxon>Metazoa</taxon>
        <taxon>Chordata</taxon>
        <taxon>Craniata</taxon>
        <taxon>Vertebrata</taxon>
        <taxon>Euteleostomi</taxon>
        <taxon>Mammalia</taxon>
        <taxon>Eutheria</taxon>
        <taxon>Laurasiatheria</taxon>
        <taxon>Carnivora</taxon>
        <taxon>Feliformia</taxon>
        <taxon>Hyaenidae</taxon>
        <taxon>Crocuta</taxon>
    </lineage>
</organism>
<dbReference type="PROSITE" id="PS00237">
    <property type="entry name" value="G_PROTEIN_RECEP_F1_1"/>
    <property type="match status" value="1"/>
</dbReference>
<keyword evidence="7 11" id="KW-0297">G-protein coupled receptor</keyword>
<dbReference type="EMBL" id="VOAJ01002685">
    <property type="protein sequence ID" value="KAF0881632.1"/>
    <property type="molecule type" value="Genomic_DNA"/>
</dbReference>
<feature type="transmembrane region" description="Helical" evidence="12">
    <location>
        <begin position="34"/>
        <end position="55"/>
    </location>
</feature>
<evidence type="ECO:0000256" key="5">
    <source>
        <dbReference type="ARBA" id="ARBA00022725"/>
    </source>
</evidence>
<evidence type="ECO:0000256" key="9">
    <source>
        <dbReference type="ARBA" id="ARBA00023170"/>
    </source>
</evidence>
<dbReference type="InterPro" id="IPR000725">
    <property type="entry name" value="Olfact_rcpt"/>
</dbReference>
<keyword evidence="9 11" id="KW-0675">Receptor</keyword>
<dbReference type="PRINTS" id="PR00245">
    <property type="entry name" value="OLFACTORYR"/>
</dbReference>
<dbReference type="Proteomes" id="UP000475037">
    <property type="component" value="Unassembled WGS sequence"/>
</dbReference>
<evidence type="ECO:0000256" key="11">
    <source>
        <dbReference type="RuleBase" id="RU000688"/>
    </source>
</evidence>
<feature type="transmembrane region" description="Helical" evidence="12">
    <location>
        <begin position="278"/>
        <end position="297"/>
    </location>
</feature>
<keyword evidence="5 12" id="KW-0552">Olfaction</keyword>
<evidence type="ECO:0000313" key="14">
    <source>
        <dbReference type="EMBL" id="KAF0881632.1"/>
    </source>
</evidence>
<dbReference type="PROSITE" id="PS50262">
    <property type="entry name" value="G_PROTEIN_RECEP_F1_2"/>
    <property type="match status" value="1"/>
</dbReference>
<evidence type="ECO:0000256" key="10">
    <source>
        <dbReference type="ARBA" id="ARBA00023224"/>
    </source>
</evidence>
<evidence type="ECO:0000256" key="3">
    <source>
        <dbReference type="ARBA" id="ARBA00022606"/>
    </source>
</evidence>
<dbReference type="PRINTS" id="PR00237">
    <property type="entry name" value="GPCRRHODOPSN"/>
</dbReference>
<feature type="non-terminal residue" evidence="14">
    <location>
        <position position="324"/>
    </location>
</feature>
<feature type="transmembrane region" description="Helical" evidence="12">
    <location>
        <begin position="110"/>
        <end position="128"/>
    </location>
</feature>
<dbReference type="GO" id="GO:0004984">
    <property type="term" value="F:olfactory receptor activity"/>
    <property type="evidence" value="ECO:0007669"/>
    <property type="project" value="InterPro"/>
</dbReference>
<evidence type="ECO:0000256" key="12">
    <source>
        <dbReference type="RuleBase" id="RU363047"/>
    </source>
</evidence>
<keyword evidence="15" id="KW-1185">Reference proteome</keyword>
<feature type="transmembrane region" description="Helical" evidence="12">
    <location>
        <begin position="245"/>
        <end position="266"/>
    </location>
</feature>
<evidence type="ECO:0000313" key="15">
    <source>
        <dbReference type="Proteomes" id="UP000475037"/>
    </source>
</evidence>
<dbReference type="GO" id="GO:0004930">
    <property type="term" value="F:G protein-coupled receptor activity"/>
    <property type="evidence" value="ECO:0007669"/>
    <property type="project" value="UniProtKB-KW"/>
</dbReference>
<dbReference type="PANTHER" id="PTHR48002">
    <property type="entry name" value="OLFACTORY RECEPTOR"/>
    <property type="match status" value="1"/>
</dbReference>
<proteinExistence type="inferred from homology"/>
<gene>
    <name evidence="14" type="primary">Or4a15</name>
    <name evidence="14" type="ORF">FOF47_R20889</name>
</gene>
<evidence type="ECO:0000259" key="13">
    <source>
        <dbReference type="PROSITE" id="PS50262"/>
    </source>
</evidence>
<dbReference type="Gene3D" id="1.20.1070.10">
    <property type="entry name" value="Rhodopsin 7-helix transmembrane proteins"/>
    <property type="match status" value="1"/>
</dbReference>
<comment type="function">
    <text evidence="1">Putative odorant or sperm cell receptor.</text>
</comment>
<dbReference type="GO" id="GO:0005886">
    <property type="term" value="C:plasma membrane"/>
    <property type="evidence" value="ECO:0007669"/>
    <property type="project" value="UniProtKB-SubCell"/>
</dbReference>
<accession>A0A6G1B1G5</accession>
<keyword evidence="10 11" id="KW-0807">Transducer</keyword>
<comment type="subcellular location">
    <subcellularLocation>
        <location evidence="12">Cell membrane</location>
        <topology evidence="12">Multi-pass membrane protein</topology>
    </subcellularLocation>
    <subcellularLocation>
        <location evidence="2">Membrane</location>
        <topology evidence="2">Multi-pass membrane protein</topology>
    </subcellularLocation>
</comment>
<comment type="caution">
    <text evidence="14">The sequence shown here is derived from an EMBL/GenBank/DDBJ whole genome shotgun (WGS) entry which is preliminary data.</text>
</comment>
<dbReference type="CDD" id="cd15939">
    <property type="entry name" value="7tmA_OR4A-like"/>
    <property type="match status" value="1"/>
</dbReference>
<comment type="similarity">
    <text evidence="11">Belongs to the G-protein coupled receptor 1 family.</text>
</comment>
<dbReference type="InterPro" id="IPR050427">
    <property type="entry name" value="Olfactory_Receptors"/>
</dbReference>
<evidence type="ECO:0000256" key="4">
    <source>
        <dbReference type="ARBA" id="ARBA00022692"/>
    </source>
</evidence>
<keyword evidence="3 12" id="KW-0716">Sensory transduction</keyword>
<dbReference type="InterPro" id="IPR000276">
    <property type="entry name" value="GPCR_Rhodpsn"/>
</dbReference>
<dbReference type="FunFam" id="1.20.1070.10:FF:000007">
    <property type="entry name" value="Olfactory receptor"/>
    <property type="match status" value="1"/>
</dbReference>
<keyword evidence="8 12" id="KW-0472">Membrane</keyword>
<dbReference type="Pfam" id="PF13853">
    <property type="entry name" value="7tm_4"/>
    <property type="match status" value="1"/>
</dbReference>
<sequence length="324" mass="36418">HRSSMPSEGHMGNRNNVTEFVLLGLTQDPEGQKVLFVSFLLIYIVTVVGNLLIIVTVMASPLLGSPMYFFLAYLSFIDATYSTVIAPKMIVDLLYEKKTISFQACMTQVFLDHLFAGAEVILLVVMAYDRYIAICKPLHYLIIMNRRVCVLMLLVAWTGGFLHSLVQFLFIYRLPFCGPNVIDNFVCDMYPLLKLACTNISLTEISMIANGGAICTVIFFVLLVSYAVILCSLKTHGLEGKCKAFYTCASHITVVILFFVPCIFLYARANSTFPIDKFMTVVLTFITPMLNPLIYTLRNAEIKNAMRKLWSKNLTFAGGRLYCS</sequence>
<dbReference type="InterPro" id="IPR017452">
    <property type="entry name" value="GPCR_Rhodpsn_7TM"/>
</dbReference>
<dbReference type="SUPFAM" id="SSF81321">
    <property type="entry name" value="Family A G protein-coupled receptor-like"/>
    <property type="match status" value="1"/>
</dbReference>
<keyword evidence="4 11" id="KW-0812">Transmembrane</keyword>
<feature type="transmembrane region" description="Helical" evidence="12">
    <location>
        <begin position="211"/>
        <end position="233"/>
    </location>
</feature>
<feature type="non-terminal residue" evidence="14">
    <location>
        <position position="1"/>
    </location>
</feature>
<reference evidence="14 15" key="1">
    <citation type="submission" date="2019-11" db="EMBL/GenBank/DDBJ databases">
        <authorList>
            <person name="Yang C."/>
            <person name="Li F."/>
        </authorList>
    </citation>
    <scope>NUCLEOTIDE SEQUENCE [LARGE SCALE GENOMIC DNA]</scope>
    <source>
        <strain evidence="14">KB4526</strain>
        <tissue evidence="14">Muscle</tissue>
    </source>
</reference>
<feature type="transmembrane region" description="Helical" evidence="12">
    <location>
        <begin position="148"/>
        <end position="172"/>
    </location>
</feature>
<evidence type="ECO:0000256" key="6">
    <source>
        <dbReference type="ARBA" id="ARBA00022989"/>
    </source>
</evidence>
<feature type="domain" description="G-protein coupled receptors family 1 profile" evidence="13">
    <location>
        <begin position="49"/>
        <end position="295"/>
    </location>
</feature>
<keyword evidence="6 12" id="KW-1133">Transmembrane helix</keyword>
<feature type="transmembrane region" description="Helical" evidence="12">
    <location>
        <begin position="67"/>
        <end position="90"/>
    </location>
</feature>
<evidence type="ECO:0000256" key="2">
    <source>
        <dbReference type="ARBA" id="ARBA00004141"/>
    </source>
</evidence>
<name>A0A6G1B1G5_CROCR</name>